<dbReference type="InterPro" id="IPR014018">
    <property type="entry name" value="SecA_motor_DEAD"/>
</dbReference>
<dbReference type="InterPro" id="IPR036670">
    <property type="entry name" value="SecA_X-link_sf"/>
</dbReference>
<feature type="domain" description="SecA family profile" evidence="4">
    <location>
        <begin position="147"/>
        <end position="630"/>
    </location>
</feature>
<reference evidence="5" key="1">
    <citation type="submission" date="2021-02" db="EMBL/GenBank/DDBJ databases">
        <authorList>
            <person name="Nowell W R."/>
        </authorList>
    </citation>
    <scope>NUCLEOTIDE SEQUENCE</scope>
</reference>
<dbReference type="AlphaFoldDB" id="A0A813PCT0"/>
<evidence type="ECO:0000256" key="1">
    <source>
        <dbReference type="ARBA" id="ARBA00022927"/>
    </source>
</evidence>
<accession>A0A813PCT0</accession>
<sequence length="630" mass="72151">MTTYEITGDQLISIFANRKSLDGFESLQSKIELIIINKILPTCAGGSEEQFKSARQDLQVLLKNGWRLGKVIDLLYSIKVHRDEFDSSSQFFRSLKILVDYKMNENALNSLKEIFSHENIQSWLANVHNLAIEHHFGSISSEKNLLTLLAEIKQVSPDIEVIRFEEMFAQIDQAYEKDSSHFPQNELIKNWSISKIQVWVIQVLKFQSANSNRFPLFEILAVIKRAVYLDSHFEPRPIQILAVLFILDRNDQGGRLLQILTGEGKSTVVSILAVIKALQSQHVDIVTSAMTLAKRDAHEREKFYKYFEIQVSHNNDETSYVFGPKTCYAANVVYGTSSQFQFDLLRHDFSLLYTRTIDKSTGAARPHDVIIIDEVDSMLLDENNTIARLADQSPGMEWLKSSLYGIWRTVEADPDVVSNRDLIVKNLKEFFLDSKKVTDQNSYTFTSLFEYRLDHHYMIKPDETRTKRIMPIDFSNTGVIQADTTWSDGLHQFLQIKHGLKMTPLTVTTNYLSNVGLFTRYGNQIYGLTESQYKVSTTIGEIVQQLMIEQWNDQIFHDQYYSTCQLIECTFTYQKQAELIYTITTIIGLLGGVTTVLKLLIPSLVSFRRRKKDLGAATDTTSPSPQSKPC</sequence>
<organism evidence="5 7">
    <name type="scientific">Didymodactylos carnosus</name>
    <dbReference type="NCBI Taxonomy" id="1234261"/>
    <lineage>
        <taxon>Eukaryota</taxon>
        <taxon>Metazoa</taxon>
        <taxon>Spiralia</taxon>
        <taxon>Gnathifera</taxon>
        <taxon>Rotifera</taxon>
        <taxon>Eurotatoria</taxon>
        <taxon>Bdelloidea</taxon>
        <taxon>Philodinida</taxon>
        <taxon>Philodinidae</taxon>
        <taxon>Didymodactylos</taxon>
    </lineage>
</organism>
<proteinExistence type="predicted"/>
<dbReference type="InterPro" id="IPR011115">
    <property type="entry name" value="SecA_DEAD"/>
</dbReference>
<keyword evidence="1" id="KW-0653">Protein transport</keyword>
<feature type="transmembrane region" description="Helical" evidence="3">
    <location>
        <begin position="579"/>
        <end position="601"/>
    </location>
</feature>
<dbReference type="PRINTS" id="PR00906">
    <property type="entry name" value="SECA"/>
</dbReference>
<name>A0A813PCT0_9BILA</name>
<dbReference type="GO" id="GO:0005524">
    <property type="term" value="F:ATP binding"/>
    <property type="evidence" value="ECO:0007669"/>
    <property type="project" value="InterPro"/>
</dbReference>
<keyword evidence="2" id="KW-0811">Translocation</keyword>
<dbReference type="GO" id="GO:0006605">
    <property type="term" value="P:protein targeting"/>
    <property type="evidence" value="ECO:0007669"/>
    <property type="project" value="InterPro"/>
</dbReference>
<protein>
    <recommendedName>
        <fullName evidence="4">SecA family profile domain-containing protein</fullName>
    </recommendedName>
</protein>
<gene>
    <name evidence="5" type="ORF">GPM918_LOCUS957</name>
    <name evidence="6" type="ORF">SRO942_LOCUS957</name>
</gene>
<dbReference type="GO" id="GO:0016020">
    <property type="term" value="C:membrane"/>
    <property type="evidence" value="ECO:0007669"/>
    <property type="project" value="InterPro"/>
</dbReference>
<evidence type="ECO:0000313" key="7">
    <source>
        <dbReference type="Proteomes" id="UP000663829"/>
    </source>
</evidence>
<evidence type="ECO:0000313" key="5">
    <source>
        <dbReference type="EMBL" id="CAF0753183.1"/>
    </source>
</evidence>
<dbReference type="Pfam" id="PF07517">
    <property type="entry name" value="SecA_DEAD"/>
    <property type="match status" value="1"/>
</dbReference>
<evidence type="ECO:0000256" key="3">
    <source>
        <dbReference type="SAM" id="Phobius"/>
    </source>
</evidence>
<dbReference type="PANTHER" id="PTHR30612">
    <property type="entry name" value="SECA INNER MEMBRANE COMPONENT OF SEC PROTEIN SECRETION SYSTEM"/>
    <property type="match status" value="1"/>
</dbReference>
<dbReference type="InterPro" id="IPR027417">
    <property type="entry name" value="P-loop_NTPase"/>
</dbReference>
<keyword evidence="1" id="KW-0813">Transport</keyword>
<keyword evidence="3" id="KW-0472">Membrane</keyword>
<dbReference type="PANTHER" id="PTHR30612:SF0">
    <property type="entry name" value="CHLOROPLAST PROTEIN-TRANSPORTING ATPASE"/>
    <property type="match status" value="1"/>
</dbReference>
<dbReference type="EMBL" id="CAJNOQ010000082">
    <property type="protein sequence ID" value="CAF0753183.1"/>
    <property type="molecule type" value="Genomic_DNA"/>
</dbReference>
<evidence type="ECO:0000259" key="4">
    <source>
        <dbReference type="PROSITE" id="PS51196"/>
    </source>
</evidence>
<dbReference type="Proteomes" id="UP000681722">
    <property type="component" value="Unassembled WGS sequence"/>
</dbReference>
<dbReference type="SUPFAM" id="SSF52540">
    <property type="entry name" value="P-loop containing nucleoside triphosphate hydrolases"/>
    <property type="match status" value="1"/>
</dbReference>
<comment type="caution">
    <text evidence="5">The sequence shown here is derived from an EMBL/GenBank/DDBJ whole genome shotgun (WGS) entry which is preliminary data.</text>
</comment>
<keyword evidence="3" id="KW-0812">Transmembrane</keyword>
<dbReference type="SUPFAM" id="SSF81767">
    <property type="entry name" value="Pre-protein crosslinking domain of SecA"/>
    <property type="match status" value="1"/>
</dbReference>
<dbReference type="InterPro" id="IPR000185">
    <property type="entry name" value="SecA"/>
</dbReference>
<dbReference type="PROSITE" id="PS51196">
    <property type="entry name" value="SECA_MOTOR_DEAD"/>
    <property type="match status" value="1"/>
</dbReference>
<keyword evidence="7" id="KW-1185">Reference proteome</keyword>
<dbReference type="EMBL" id="CAJOBC010000082">
    <property type="protein sequence ID" value="CAF3533125.1"/>
    <property type="molecule type" value="Genomic_DNA"/>
</dbReference>
<dbReference type="OrthoDB" id="10038397at2759"/>
<evidence type="ECO:0000256" key="2">
    <source>
        <dbReference type="ARBA" id="ARBA00023010"/>
    </source>
</evidence>
<dbReference type="Proteomes" id="UP000663829">
    <property type="component" value="Unassembled WGS sequence"/>
</dbReference>
<dbReference type="SMART" id="SM00957">
    <property type="entry name" value="SecA_DEAD"/>
    <property type="match status" value="1"/>
</dbReference>
<keyword evidence="3" id="KW-1133">Transmembrane helix</keyword>
<dbReference type="Gene3D" id="3.90.1440.10">
    <property type="entry name" value="SecA, preprotein cross-linking domain"/>
    <property type="match status" value="1"/>
</dbReference>
<dbReference type="GO" id="GO:0017038">
    <property type="term" value="P:protein import"/>
    <property type="evidence" value="ECO:0007669"/>
    <property type="project" value="InterPro"/>
</dbReference>
<dbReference type="Gene3D" id="3.40.50.300">
    <property type="entry name" value="P-loop containing nucleotide triphosphate hydrolases"/>
    <property type="match status" value="1"/>
</dbReference>
<evidence type="ECO:0000313" key="6">
    <source>
        <dbReference type="EMBL" id="CAF3533125.1"/>
    </source>
</evidence>
<dbReference type="GO" id="GO:0006886">
    <property type="term" value="P:intracellular protein transport"/>
    <property type="evidence" value="ECO:0007669"/>
    <property type="project" value="InterPro"/>
</dbReference>